<comment type="caution">
    <text evidence="10">The sequence shown here is derived from an EMBL/GenBank/DDBJ whole genome shotgun (WGS) entry which is preliminary data.</text>
</comment>
<dbReference type="EMBL" id="VLKU01000005">
    <property type="protein sequence ID" value="TWI34398.1"/>
    <property type="molecule type" value="Genomic_DNA"/>
</dbReference>
<dbReference type="PIRSF" id="PIRSF028784">
    <property type="entry name" value="MrpF"/>
    <property type="match status" value="1"/>
</dbReference>
<name>A0A562NQD0_9RHOB</name>
<evidence type="ECO:0000256" key="6">
    <source>
        <dbReference type="ARBA" id="ARBA00022989"/>
    </source>
</evidence>
<evidence type="ECO:0000313" key="10">
    <source>
        <dbReference type="EMBL" id="TWI34398.1"/>
    </source>
</evidence>
<evidence type="ECO:0000256" key="5">
    <source>
        <dbReference type="ARBA" id="ARBA00022692"/>
    </source>
</evidence>
<feature type="transmembrane region" description="Helical" evidence="9">
    <location>
        <begin position="34"/>
        <end position="53"/>
    </location>
</feature>
<feature type="transmembrane region" description="Helical" evidence="9">
    <location>
        <begin position="6"/>
        <end position="25"/>
    </location>
</feature>
<evidence type="ECO:0000313" key="11">
    <source>
        <dbReference type="Proteomes" id="UP000316225"/>
    </source>
</evidence>
<protein>
    <submittedName>
        <fullName evidence="10">Multisubunit potassium/proton antiporter, PhaF subunit (TC 2.A.63.1.1)</fullName>
    </submittedName>
</protein>
<dbReference type="Pfam" id="PF04066">
    <property type="entry name" value="MrpF_PhaF"/>
    <property type="match status" value="1"/>
</dbReference>
<dbReference type="NCBIfam" id="NF004812">
    <property type="entry name" value="PRK06161.1"/>
    <property type="match status" value="1"/>
</dbReference>
<organism evidence="10 11">
    <name type="scientific">Paracoccus sulfuroxidans</name>
    <dbReference type="NCBI Taxonomy" id="384678"/>
    <lineage>
        <taxon>Bacteria</taxon>
        <taxon>Pseudomonadati</taxon>
        <taxon>Pseudomonadota</taxon>
        <taxon>Alphaproteobacteria</taxon>
        <taxon>Rhodobacterales</taxon>
        <taxon>Paracoccaceae</taxon>
        <taxon>Paracoccus</taxon>
    </lineage>
</organism>
<dbReference type="OrthoDB" id="9800226at2"/>
<dbReference type="Proteomes" id="UP000316225">
    <property type="component" value="Unassembled WGS sequence"/>
</dbReference>
<evidence type="ECO:0000256" key="4">
    <source>
        <dbReference type="ARBA" id="ARBA00022475"/>
    </source>
</evidence>
<evidence type="ECO:0000256" key="8">
    <source>
        <dbReference type="PIRNR" id="PIRNR028784"/>
    </source>
</evidence>
<proteinExistence type="inferred from homology"/>
<dbReference type="GO" id="GO:0005886">
    <property type="term" value="C:plasma membrane"/>
    <property type="evidence" value="ECO:0007669"/>
    <property type="project" value="UniProtKB-SubCell"/>
</dbReference>
<keyword evidence="3 8" id="KW-0813">Transport</keyword>
<accession>A0A562NQD0</accession>
<gene>
    <name evidence="10" type="ORF">IQ24_01916</name>
</gene>
<keyword evidence="11" id="KW-1185">Reference proteome</keyword>
<keyword evidence="4 8" id="KW-1003">Cell membrane</keyword>
<keyword evidence="8" id="KW-0406">Ion transport</keyword>
<dbReference type="PANTHER" id="PTHR34702:SF1">
    <property type="entry name" value="NA(+)_H(+) ANTIPORTER SUBUNIT F"/>
    <property type="match status" value="1"/>
</dbReference>
<evidence type="ECO:0000256" key="7">
    <source>
        <dbReference type="ARBA" id="ARBA00023136"/>
    </source>
</evidence>
<dbReference type="PANTHER" id="PTHR34702">
    <property type="entry name" value="NA(+)/H(+) ANTIPORTER SUBUNIT F1"/>
    <property type="match status" value="1"/>
</dbReference>
<feature type="transmembrane region" description="Helical" evidence="9">
    <location>
        <begin position="59"/>
        <end position="83"/>
    </location>
</feature>
<evidence type="ECO:0000256" key="9">
    <source>
        <dbReference type="SAM" id="Phobius"/>
    </source>
</evidence>
<evidence type="ECO:0000256" key="3">
    <source>
        <dbReference type="ARBA" id="ARBA00022448"/>
    </source>
</evidence>
<evidence type="ECO:0000256" key="1">
    <source>
        <dbReference type="ARBA" id="ARBA00004651"/>
    </source>
</evidence>
<evidence type="ECO:0000256" key="2">
    <source>
        <dbReference type="ARBA" id="ARBA00009212"/>
    </source>
</evidence>
<keyword evidence="5 9" id="KW-0812">Transmembrane</keyword>
<comment type="similarity">
    <text evidence="2 8">Belongs to the CPA3 antiporters (TC 2.A.63) subunit F family.</text>
</comment>
<reference evidence="10 11" key="1">
    <citation type="journal article" date="2015" name="Stand. Genomic Sci.">
        <title>Genomic Encyclopedia of Bacterial and Archaeal Type Strains, Phase III: the genomes of soil and plant-associated and newly described type strains.</title>
        <authorList>
            <person name="Whitman W.B."/>
            <person name="Woyke T."/>
            <person name="Klenk H.P."/>
            <person name="Zhou Y."/>
            <person name="Lilburn T.G."/>
            <person name="Beck B.J."/>
            <person name="De Vos P."/>
            <person name="Vandamme P."/>
            <person name="Eisen J.A."/>
            <person name="Garrity G."/>
            <person name="Hugenholtz P."/>
            <person name="Kyrpides N.C."/>
        </authorList>
    </citation>
    <scope>NUCLEOTIDE SEQUENCE [LARGE SCALE GENOMIC DNA]</scope>
    <source>
        <strain evidence="10 11">CGMCC 1.5364</strain>
    </source>
</reference>
<keyword evidence="7 8" id="KW-0472">Membrane</keyword>
<keyword evidence="6 9" id="KW-1133">Transmembrane helix</keyword>
<dbReference type="RefSeq" id="WP_145397730.1">
    <property type="nucleotide sequence ID" value="NZ_VLKU01000005.1"/>
</dbReference>
<sequence length="89" mass="9772">MIAYALWLAFAAYGVSLLFCLYRIVVGPTIPDRALALDTMTVNVIALLTLFGIQHGTTMFFEASMLFAMLGFVSTVAFAKFVLRGDIIE</sequence>
<dbReference type="InterPro" id="IPR007208">
    <property type="entry name" value="MrpF/PhaF-like"/>
</dbReference>
<dbReference type="AlphaFoldDB" id="A0A562NQD0"/>
<comment type="subcellular location">
    <subcellularLocation>
        <location evidence="1 8">Cell membrane</location>
        <topology evidence="1 8">Multi-pass membrane protein</topology>
    </subcellularLocation>
</comment>
<keyword evidence="8" id="KW-0050">Antiport</keyword>
<dbReference type="GO" id="GO:0015385">
    <property type="term" value="F:sodium:proton antiporter activity"/>
    <property type="evidence" value="ECO:0007669"/>
    <property type="project" value="TreeGrafter"/>
</dbReference>